<dbReference type="AlphaFoldDB" id="A0A9Q3HZP2"/>
<accession>A0A9Q3HZP2</accession>
<protein>
    <submittedName>
        <fullName evidence="2">Uncharacterized protein</fullName>
    </submittedName>
</protein>
<name>A0A9Q3HZP2_9BASI</name>
<keyword evidence="3" id="KW-1185">Reference proteome</keyword>
<organism evidence="2 3">
    <name type="scientific">Austropuccinia psidii MF-1</name>
    <dbReference type="NCBI Taxonomy" id="1389203"/>
    <lineage>
        <taxon>Eukaryota</taxon>
        <taxon>Fungi</taxon>
        <taxon>Dikarya</taxon>
        <taxon>Basidiomycota</taxon>
        <taxon>Pucciniomycotina</taxon>
        <taxon>Pucciniomycetes</taxon>
        <taxon>Pucciniales</taxon>
        <taxon>Sphaerophragmiaceae</taxon>
        <taxon>Austropuccinia</taxon>
    </lineage>
</organism>
<reference evidence="2" key="1">
    <citation type="submission" date="2021-03" db="EMBL/GenBank/DDBJ databases">
        <title>Draft genome sequence of rust myrtle Austropuccinia psidii MF-1, a brazilian biotype.</title>
        <authorList>
            <person name="Quecine M.C."/>
            <person name="Pachon D.M.R."/>
            <person name="Bonatelli M.L."/>
            <person name="Correr F.H."/>
            <person name="Franceschini L.M."/>
            <person name="Leite T.F."/>
            <person name="Margarido G.R.A."/>
            <person name="Almeida C.A."/>
            <person name="Ferrarezi J.A."/>
            <person name="Labate C.A."/>
        </authorList>
    </citation>
    <scope>NUCLEOTIDE SEQUENCE</scope>
    <source>
        <strain evidence="2">MF-1</strain>
    </source>
</reference>
<dbReference type="Proteomes" id="UP000765509">
    <property type="component" value="Unassembled WGS sequence"/>
</dbReference>
<evidence type="ECO:0000313" key="2">
    <source>
        <dbReference type="EMBL" id="MBW0522027.1"/>
    </source>
</evidence>
<feature type="region of interest" description="Disordered" evidence="1">
    <location>
        <begin position="249"/>
        <end position="285"/>
    </location>
</feature>
<evidence type="ECO:0000313" key="3">
    <source>
        <dbReference type="Proteomes" id="UP000765509"/>
    </source>
</evidence>
<sequence>MDERVSAEAHCLQQAEMRLAQQESQKLRKTRFLWNEESTKQLLDLMMELRFDYKSLDSTSTGFVPWARYFKSQERHKEDYSTLTNLSFDTLDRQYKALMMSYRIIRDACEATGGGGLFCQLQQHHMTEEVYDLLKRLNVNNSGMNASGIESGNTEEIPTNPNGNSPPAVVDETGVDFGTLGENVQNIINQTPQRPKTIPFGRRDSMSQSSTMSFASGQKERNLENHMNQNMQNMLSPLLVLIQHGQEQAEERDRIQQDREIELRSQEAEREERRREREEERRAEEAKIRAKEKARSERLNLVMLTVLEKIGGINKEDLQLDCETGTYLRDGSFQRRYKWGQ</sequence>
<feature type="region of interest" description="Disordered" evidence="1">
    <location>
        <begin position="192"/>
        <end position="217"/>
    </location>
</feature>
<dbReference type="EMBL" id="AVOT02029261">
    <property type="protein sequence ID" value="MBW0522027.1"/>
    <property type="molecule type" value="Genomic_DNA"/>
</dbReference>
<feature type="compositionally biased region" description="Low complexity" evidence="1">
    <location>
        <begin position="206"/>
        <end position="216"/>
    </location>
</feature>
<comment type="caution">
    <text evidence="2">The sequence shown here is derived from an EMBL/GenBank/DDBJ whole genome shotgun (WGS) entry which is preliminary data.</text>
</comment>
<proteinExistence type="predicted"/>
<evidence type="ECO:0000256" key="1">
    <source>
        <dbReference type="SAM" id="MobiDB-lite"/>
    </source>
</evidence>
<gene>
    <name evidence="2" type="ORF">O181_061742</name>
</gene>
<dbReference type="OrthoDB" id="2507825at2759"/>